<dbReference type="AlphaFoldDB" id="A0A842HF37"/>
<organism evidence="3 4">
    <name type="scientific">Ruficoccus amylovorans</name>
    <dbReference type="NCBI Taxonomy" id="1804625"/>
    <lineage>
        <taxon>Bacteria</taxon>
        <taxon>Pseudomonadati</taxon>
        <taxon>Verrucomicrobiota</taxon>
        <taxon>Opitutia</taxon>
        <taxon>Puniceicoccales</taxon>
        <taxon>Cerasicoccaceae</taxon>
        <taxon>Ruficoccus</taxon>
    </lineage>
</organism>
<evidence type="ECO:0000256" key="1">
    <source>
        <dbReference type="SAM" id="MobiDB-lite"/>
    </source>
</evidence>
<name>A0A842HF37_9BACT</name>
<sequence>MKVSPKDALLAKSRRRGFALIVALALMSFIFLLIMSLTTLVRLESQVSATSVEISRAQQNALFGLRAAIGQLQEMAGPDQRVTGTAGLVEGLSQPLHANWTGVWDVSGLNPHAAFTEPAVAGWLVSGTSTSGGSLEPGSTVKDPILLVGEGSVAEPDDQVQAGRVAISSEGEETGHFAYWVADEGVKAKVNLNDPHRRASSGTNEEKRYSLMSAQRFGVENISTEASGGGKKIGEIITPTDETSEAELLRLASVNQLGVINSELDPVRKYRFHDLTTYGKGLLTNTAQGGLKKDLSLAFEMDLSDFNANDAFAAAGESVPNLSAHRVNYLFAFDDFGSPRPAASDALARGPTWHLLRNYYRLYKNDDPDRNQSYKTGHPRGVESSGSGYKIEARPYFPNPPNNGSKTGSVTEGYYFAGSDPVARAQYTNKSGANVDLARETDMPINPIVLREQFILSLETVLEQEAVAANEETGTPRIPAKYRLNMKIAPRISIWNPYNVKLEFDSMVVNLVHTTIKTSINVEKGTNREYELSNMLNGQNISLILTAAGGGKTTLEPGEIVIYAMSENTYMPASGTLESACHPYGGPIAELPGILFDELDLDDKDNNNHVLIVEDDENILISGETGTFMQSFIRLGRSVGGSDEIRDVHAGRLKASNVITWPPDGTAVTLMDLDADGLLAVPLPIAVMDTYLKPASDNEPVQFLTHYNPRASHFRRSTGVMEEEDLGEGPVNPGNWSFSLGELSSWNDGSIPTAGSWGDDNETGHTHVVLFEIPTLPMQSLAGFQHVNNVTHYAQQPAYPIGNSYANPYIDRESLSRTISATNSGKTEHYTQLDWSYLSNEALWDEYYFSTLVPRADLGMDDSDWNAFVTGFANGTYGLSNSRIRLLPGAAPADFVETVLGSSGGNDIDADAYEQVAASLAVDGAFNVNSTSVEAWKALLSATNGIDVSYLSGGGGSQSTASSQDNPYSRLSLPNDRADRPWTGFRALTEAQIEDLAEKIVEQVKLRGPFVSMADFVNRRLADDDTGLKGALQAAIDETTINNDFSSKVNSSDLSSYNIPFVDHAVGPIESGATGYLRQADLLQTLGPVLSARSDTFTIRAYGDSVNPVTGAEVRAWCEAVVQRTPQYVDNSNRPEDTPGTPLSADNERFGRRFEVVSFRWLGEDQI</sequence>
<feature type="region of interest" description="Disordered" evidence="1">
    <location>
        <begin position="954"/>
        <end position="975"/>
    </location>
</feature>
<evidence type="ECO:0000256" key="2">
    <source>
        <dbReference type="SAM" id="Phobius"/>
    </source>
</evidence>
<dbReference type="RefSeq" id="WP_185676182.1">
    <property type="nucleotide sequence ID" value="NZ_JACHVB010000035.1"/>
</dbReference>
<keyword evidence="4" id="KW-1185">Reference proteome</keyword>
<evidence type="ECO:0000313" key="3">
    <source>
        <dbReference type="EMBL" id="MBC2595225.1"/>
    </source>
</evidence>
<proteinExistence type="predicted"/>
<dbReference type="Proteomes" id="UP000546464">
    <property type="component" value="Unassembled WGS sequence"/>
</dbReference>
<feature type="transmembrane region" description="Helical" evidence="2">
    <location>
        <begin position="20"/>
        <end position="41"/>
    </location>
</feature>
<protein>
    <submittedName>
        <fullName evidence="3">Uncharacterized protein</fullName>
    </submittedName>
</protein>
<keyword evidence="2" id="KW-1133">Transmembrane helix</keyword>
<keyword evidence="2" id="KW-0472">Membrane</keyword>
<feature type="region of interest" description="Disordered" evidence="1">
    <location>
        <begin position="367"/>
        <end position="388"/>
    </location>
</feature>
<gene>
    <name evidence="3" type="ORF">H5P28_13235</name>
</gene>
<comment type="caution">
    <text evidence="3">The sequence shown here is derived from an EMBL/GenBank/DDBJ whole genome shotgun (WGS) entry which is preliminary data.</text>
</comment>
<dbReference type="EMBL" id="JACHVB010000035">
    <property type="protein sequence ID" value="MBC2595225.1"/>
    <property type="molecule type" value="Genomic_DNA"/>
</dbReference>
<reference evidence="3 4" key="1">
    <citation type="submission" date="2020-07" db="EMBL/GenBank/DDBJ databases">
        <authorList>
            <person name="Feng X."/>
        </authorList>
    </citation>
    <scope>NUCLEOTIDE SEQUENCE [LARGE SCALE GENOMIC DNA]</scope>
    <source>
        <strain evidence="3 4">JCM31066</strain>
    </source>
</reference>
<accession>A0A842HF37</accession>
<evidence type="ECO:0000313" key="4">
    <source>
        <dbReference type="Proteomes" id="UP000546464"/>
    </source>
</evidence>
<keyword evidence="2" id="KW-0812">Transmembrane</keyword>